<organism evidence="1 2">
    <name type="scientific">Candidatus Giovannonibacteria bacterium RIFCSPHIGHO2_12_FULL_43_15</name>
    <dbReference type="NCBI Taxonomy" id="1798341"/>
    <lineage>
        <taxon>Bacteria</taxon>
        <taxon>Candidatus Giovannoniibacteriota</taxon>
    </lineage>
</organism>
<name>A0A1F5WPH2_9BACT</name>
<evidence type="ECO:0000313" key="1">
    <source>
        <dbReference type="EMBL" id="OGF77520.1"/>
    </source>
</evidence>
<dbReference type="EMBL" id="MFHT01000017">
    <property type="protein sequence ID" value="OGF77520.1"/>
    <property type="molecule type" value="Genomic_DNA"/>
</dbReference>
<accession>A0A1F5WPH2</accession>
<gene>
    <name evidence="1" type="ORF">A3F23_00910</name>
</gene>
<dbReference type="AlphaFoldDB" id="A0A1F5WPH2"/>
<reference evidence="1 2" key="1">
    <citation type="journal article" date="2016" name="Nat. Commun.">
        <title>Thousands of microbial genomes shed light on interconnected biogeochemical processes in an aquifer system.</title>
        <authorList>
            <person name="Anantharaman K."/>
            <person name="Brown C.T."/>
            <person name="Hug L.A."/>
            <person name="Sharon I."/>
            <person name="Castelle C.J."/>
            <person name="Probst A.J."/>
            <person name="Thomas B.C."/>
            <person name="Singh A."/>
            <person name="Wilkins M.J."/>
            <person name="Karaoz U."/>
            <person name="Brodie E.L."/>
            <person name="Williams K.H."/>
            <person name="Hubbard S.S."/>
            <person name="Banfield J.F."/>
        </authorList>
    </citation>
    <scope>NUCLEOTIDE SEQUENCE [LARGE SCALE GENOMIC DNA]</scope>
</reference>
<evidence type="ECO:0000313" key="2">
    <source>
        <dbReference type="Proteomes" id="UP000177723"/>
    </source>
</evidence>
<proteinExistence type="predicted"/>
<sequence length="237" mass="26271">MKIFLLIIFLGIVPLALAQTDNFKPVEVNLLLESGSYVPSWYRGASLPTLESKTKVSAFIFLNGKKLLPANFTYNWRIDGNLDREVSGKGKESISYAFPKSKGSSSVIQVEVLDTKNKLRGKAEIVIDPKVPEVLIYEKNSSGPIVSRAIRNKTMSPGSKFEIKAVPFFMNFVAKSSLQFIWFQDSQPQNAVDGEPDAYVVEAKPGTGGQNATFKVIVTNTKSLLEKIENSIYVEVR</sequence>
<protein>
    <recommendedName>
        <fullName evidence="3">Ig-like domain-containing protein</fullName>
    </recommendedName>
</protein>
<evidence type="ECO:0008006" key="3">
    <source>
        <dbReference type="Google" id="ProtNLM"/>
    </source>
</evidence>
<comment type="caution">
    <text evidence="1">The sequence shown here is derived from an EMBL/GenBank/DDBJ whole genome shotgun (WGS) entry which is preliminary data.</text>
</comment>
<dbReference type="Proteomes" id="UP000177723">
    <property type="component" value="Unassembled WGS sequence"/>
</dbReference>